<keyword evidence="7" id="KW-0833">Ubl conjugation pathway</keyword>
<evidence type="ECO:0000256" key="8">
    <source>
        <dbReference type="ARBA" id="ARBA00022833"/>
    </source>
</evidence>
<keyword evidence="5" id="KW-0677">Repeat</keyword>
<dbReference type="AlphaFoldDB" id="A0A6A6BZJ1"/>
<evidence type="ECO:0000256" key="3">
    <source>
        <dbReference type="ARBA" id="ARBA00022679"/>
    </source>
</evidence>
<dbReference type="CDD" id="cd22584">
    <property type="entry name" value="Rcat_RBR_unk"/>
    <property type="match status" value="1"/>
</dbReference>
<dbReference type="PROSITE" id="PS50089">
    <property type="entry name" value="ZF_RING_2"/>
    <property type="match status" value="1"/>
</dbReference>
<evidence type="ECO:0000256" key="10">
    <source>
        <dbReference type="SAM" id="MobiDB-lite"/>
    </source>
</evidence>
<evidence type="ECO:0000256" key="5">
    <source>
        <dbReference type="ARBA" id="ARBA00022737"/>
    </source>
</evidence>
<evidence type="ECO:0000256" key="7">
    <source>
        <dbReference type="ARBA" id="ARBA00022786"/>
    </source>
</evidence>
<dbReference type="CDD" id="cd20335">
    <property type="entry name" value="BRcat_RBR"/>
    <property type="match status" value="1"/>
</dbReference>
<dbReference type="InterPro" id="IPR002867">
    <property type="entry name" value="IBR_dom"/>
</dbReference>
<feature type="compositionally biased region" description="Acidic residues" evidence="10">
    <location>
        <begin position="68"/>
        <end position="77"/>
    </location>
</feature>
<name>A0A6A6BZJ1_ZASCE</name>
<feature type="domain" description="RING-type" evidence="12">
    <location>
        <begin position="93"/>
        <end position="285"/>
    </location>
</feature>
<keyword evidence="8" id="KW-0862">Zinc</keyword>
<protein>
    <recommendedName>
        <fullName evidence="2">RBR-type E3 ubiquitin transferase</fullName>
        <ecNumber evidence="2">2.3.2.31</ecNumber>
    </recommendedName>
</protein>
<dbReference type="GO" id="GO:0016567">
    <property type="term" value="P:protein ubiquitination"/>
    <property type="evidence" value="ECO:0007669"/>
    <property type="project" value="InterPro"/>
</dbReference>
<dbReference type="EMBL" id="ML993629">
    <property type="protein sequence ID" value="KAF2160155.1"/>
    <property type="molecule type" value="Genomic_DNA"/>
</dbReference>
<dbReference type="GeneID" id="54562744"/>
<keyword evidence="14" id="KW-1185">Reference proteome</keyword>
<organism evidence="13 14">
    <name type="scientific">Zasmidium cellare ATCC 36951</name>
    <dbReference type="NCBI Taxonomy" id="1080233"/>
    <lineage>
        <taxon>Eukaryota</taxon>
        <taxon>Fungi</taxon>
        <taxon>Dikarya</taxon>
        <taxon>Ascomycota</taxon>
        <taxon>Pezizomycotina</taxon>
        <taxon>Dothideomycetes</taxon>
        <taxon>Dothideomycetidae</taxon>
        <taxon>Mycosphaerellales</taxon>
        <taxon>Mycosphaerellaceae</taxon>
        <taxon>Zasmidium</taxon>
    </lineage>
</organism>
<comment type="catalytic activity">
    <reaction evidence="1">
        <text>[E2 ubiquitin-conjugating enzyme]-S-ubiquitinyl-L-cysteine + [acceptor protein]-L-lysine = [E2 ubiquitin-conjugating enzyme]-L-cysteine + [acceptor protein]-N(6)-ubiquitinyl-L-lysine.</text>
        <dbReference type="EC" id="2.3.2.31"/>
    </reaction>
</comment>
<dbReference type="InterPro" id="IPR001841">
    <property type="entry name" value="Znf_RING"/>
</dbReference>
<dbReference type="InterPro" id="IPR017907">
    <property type="entry name" value="Znf_RING_CS"/>
</dbReference>
<dbReference type="InterPro" id="IPR031127">
    <property type="entry name" value="E3_UB_ligase_RBR"/>
</dbReference>
<dbReference type="PROSITE" id="PS00518">
    <property type="entry name" value="ZF_RING_1"/>
    <property type="match status" value="1"/>
</dbReference>
<sequence length="358" mass="40613">MAAHTTVLDDLDDETAHLIIKCQLEELTQLEREFGAGSEGGKDGEVARRFYEAELKAYRALRGFAEEEAQAPDEGDGVDQQPSPPAAAPDGVPRFECSVCDERNVSDYDYSAPCGHHYCGDCLSDLFATSMRDERFYPPRCCNQHILFESAGIFLRKEVETEFADKKEELDDSRRTYCHVPTCSTYVPQSHKQADVARCPSCQQETCILCHGATHEGDCPPDEAAQSVIDTASQEGWQRCYSCQRMVELTIGCNHITCHCRAQFCYVCGERWRTCRCPQFHEERLLARAEQVADREGGNAAELAEQLRQHHECQRGDHEYERIEGGGDCDECGEYLRVFIWRCENCHTDICSRCRFNL</sequence>
<dbReference type="PANTHER" id="PTHR11685">
    <property type="entry name" value="RBR FAMILY RING FINGER AND IBR DOMAIN-CONTAINING"/>
    <property type="match status" value="1"/>
</dbReference>
<evidence type="ECO:0000259" key="11">
    <source>
        <dbReference type="PROSITE" id="PS50089"/>
    </source>
</evidence>
<proteinExistence type="predicted"/>
<evidence type="ECO:0000313" key="13">
    <source>
        <dbReference type="EMBL" id="KAF2160155.1"/>
    </source>
</evidence>
<accession>A0A6A6BZJ1</accession>
<dbReference type="Gene3D" id="1.20.120.1750">
    <property type="match status" value="1"/>
</dbReference>
<dbReference type="GO" id="GO:0061630">
    <property type="term" value="F:ubiquitin protein ligase activity"/>
    <property type="evidence" value="ECO:0007669"/>
    <property type="project" value="UniProtKB-EC"/>
</dbReference>
<dbReference type="GO" id="GO:0008270">
    <property type="term" value="F:zinc ion binding"/>
    <property type="evidence" value="ECO:0007669"/>
    <property type="project" value="UniProtKB-KW"/>
</dbReference>
<dbReference type="SUPFAM" id="SSF57850">
    <property type="entry name" value="RING/U-box"/>
    <property type="match status" value="2"/>
</dbReference>
<evidence type="ECO:0000256" key="2">
    <source>
        <dbReference type="ARBA" id="ARBA00012251"/>
    </source>
</evidence>
<dbReference type="Gene3D" id="3.30.40.10">
    <property type="entry name" value="Zinc/RING finger domain, C3HC4 (zinc finger)"/>
    <property type="match status" value="1"/>
</dbReference>
<keyword evidence="6 9" id="KW-0863">Zinc-finger</keyword>
<feature type="domain" description="RING-type" evidence="11">
    <location>
        <begin position="97"/>
        <end position="141"/>
    </location>
</feature>
<dbReference type="InterPro" id="IPR044066">
    <property type="entry name" value="TRIAD_supradom"/>
</dbReference>
<reference evidence="13" key="1">
    <citation type="journal article" date="2020" name="Stud. Mycol.">
        <title>101 Dothideomycetes genomes: a test case for predicting lifestyles and emergence of pathogens.</title>
        <authorList>
            <person name="Haridas S."/>
            <person name="Albert R."/>
            <person name="Binder M."/>
            <person name="Bloem J."/>
            <person name="Labutti K."/>
            <person name="Salamov A."/>
            <person name="Andreopoulos B."/>
            <person name="Baker S."/>
            <person name="Barry K."/>
            <person name="Bills G."/>
            <person name="Bluhm B."/>
            <person name="Cannon C."/>
            <person name="Castanera R."/>
            <person name="Culley D."/>
            <person name="Daum C."/>
            <person name="Ezra D."/>
            <person name="Gonzalez J."/>
            <person name="Henrissat B."/>
            <person name="Kuo A."/>
            <person name="Liang C."/>
            <person name="Lipzen A."/>
            <person name="Lutzoni F."/>
            <person name="Magnuson J."/>
            <person name="Mondo S."/>
            <person name="Nolan M."/>
            <person name="Ohm R."/>
            <person name="Pangilinan J."/>
            <person name="Park H.-J."/>
            <person name="Ramirez L."/>
            <person name="Alfaro M."/>
            <person name="Sun H."/>
            <person name="Tritt A."/>
            <person name="Yoshinaga Y."/>
            <person name="Zwiers L.-H."/>
            <person name="Turgeon B."/>
            <person name="Goodwin S."/>
            <person name="Spatafora J."/>
            <person name="Crous P."/>
            <person name="Grigoriev I."/>
        </authorList>
    </citation>
    <scope>NUCLEOTIDE SEQUENCE</scope>
    <source>
        <strain evidence="13">ATCC 36951</strain>
    </source>
</reference>
<dbReference type="EC" id="2.3.2.31" evidence="2"/>
<evidence type="ECO:0000256" key="4">
    <source>
        <dbReference type="ARBA" id="ARBA00022723"/>
    </source>
</evidence>
<dbReference type="InterPro" id="IPR013083">
    <property type="entry name" value="Znf_RING/FYVE/PHD"/>
</dbReference>
<dbReference type="Proteomes" id="UP000799537">
    <property type="component" value="Unassembled WGS sequence"/>
</dbReference>
<feature type="region of interest" description="Disordered" evidence="10">
    <location>
        <begin position="68"/>
        <end position="90"/>
    </location>
</feature>
<keyword evidence="4" id="KW-0479">Metal-binding</keyword>
<gene>
    <name evidence="13" type="ORF">M409DRAFT_29450</name>
</gene>
<dbReference type="OrthoDB" id="3650316at2759"/>
<dbReference type="PROSITE" id="PS51873">
    <property type="entry name" value="TRIAD"/>
    <property type="match status" value="1"/>
</dbReference>
<dbReference type="Pfam" id="PF01485">
    <property type="entry name" value="IBR"/>
    <property type="match status" value="1"/>
</dbReference>
<keyword evidence="3" id="KW-0808">Transferase</keyword>
<evidence type="ECO:0000256" key="1">
    <source>
        <dbReference type="ARBA" id="ARBA00001798"/>
    </source>
</evidence>
<evidence type="ECO:0000259" key="12">
    <source>
        <dbReference type="PROSITE" id="PS51873"/>
    </source>
</evidence>
<evidence type="ECO:0000313" key="14">
    <source>
        <dbReference type="Proteomes" id="UP000799537"/>
    </source>
</evidence>
<evidence type="ECO:0000256" key="9">
    <source>
        <dbReference type="PROSITE-ProRule" id="PRU00175"/>
    </source>
</evidence>
<dbReference type="RefSeq" id="XP_033661044.1">
    <property type="nucleotide sequence ID" value="XM_033809472.1"/>
</dbReference>
<evidence type="ECO:0000256" key="6">
    <source>
        <dbReference type="ARBA" id="ARBA00022771"/>
    </source>
</evidence>